<dbReference type="PANTHER" id="PTHR42923:SF17">
    <property type="entry name" value="AMINE OXIDASE DOMAIN-CONTAINING PROTEIN"/>
    <property type="match status" value="1"/>
</dbReference>
<dbReference type="InterPro" id="IPR002937">
    <property type="entry name" value="Amino_oxidase"/>
</dbReference>
<sequence length="435" mass="49205">MRIAVIGSGISGLASAWLLNRQHQVTLFEADSRFGGHTYTVDIQHEGIRAPVDTGFLVCNDWTYPNLLGLFAELGIETVPSNMSFSVRLSELGLEWSGTNLNSLFAQRRNLSRPAFYGMLRDILRFNRDAKAWLQKSTEDVRLGQFLERGGYGDWLREAYLLPMAAAIWSCPVRQMEEYPARSFLQFCHNHGLLNVLRRPQWRTVRGGGRIYVERILRELPDVRLNHPVQRLEPIGNGIRVHSSKGTEDFDRVISAVHSDQAAALLSDNWQRQRQALQAIRYQPNRAILHRDRSFLPTRRAAWSAWNFHRENTGNSDASVAVSYLINRLQPLPFRDPVIVTLNPEREPDPSLVWKEISYAHPVFDAAALQAQGTLRELQGDAGLLFAGAWLGHGFHEDGMRSAMAVANALGIRAPWQVENAQREEGRALCPQNAI</sequence>
<dbReference type="InterPro" id="IPR050464">
    <property type="entry name" value="Zeta_carotene_desat/Oxidored"/>
</dbReference>
<dbReference type="InterPro" id="IPR036188">
    <property type="entry name" value="FAD/NAD-bd_sf"/>
</dbReference>
<organism evidence="2 3">
    <name type="scientific">Igneacidithiobacillus copahuensis</name>
    <dbReference type="NCBI Taxonomy" id="2724909"/>
    <lineage>
        <taxon>Bacteria</taxon>
        <taxon>Pseudomonadati</taxon>
        <taxon>Pseudomonadota</taxon>
        <taxon>Acidithiobacillia</taxon>
        <taxon>Acidithiobacillales</taxon>
        <taxon>Acidithiobacillaceae</taxon>
        <taxon>Igneacidithiobacillus</taxon>
    </lineage>
</organism>
<keyword evidence="3" id="KW-1185">Reference proteome</keyword>
<dbReference type="SUPFAM" id="SSF51905">
    <property type="entry name" value="FAD/NAD(P)-binding domain"/>
    <property type="match status" value="1"/>
</dbReference>
<comment type="caution">
    <text evidence="2">The sequence shown here is derived from an EMBL/GenBank/DDBJ whole genome shotgun (WGS) entry which is preliminary data.</text>
</comment>
<evidence type="ECO:0000313" key="2">
    <source>
        <dbReference type="EMBL" id="MBU2788135.1"/>
    </source>
</evidence>
<gene>
    <name evidence="2" type="ORF">HFQ13_07945</name>
</gene>
<dbReference type="RefSeq" id="WP_215870731.1">
    <property type="nucleotide sequence ID" value="NZ_JAAXYO010000107.1"/>
</dbReference>
<dbReference type="Proteomes" id="UP001197378">
    <property type="component" value="Unassembled WGS sequence"/>
</dbReference>
<dbReference type="EMBL" id="JAAXYO010000107">
    <property type="protein sequence ID" value="MBU2788135.1"/>
    <property type="molecule type" value="Genomic_DNA"/>
</dbReference>
<dbReference type="GO" id="GO:0016491">
    <property type="term" value="F:oxidoreductase activity"/>
    <property type="evidence" value="ECO:0007669"/>
    <property type="project" value="InterPro"/>
</dbReference>
<name>A0AAE3CK65_9PROT</name>
<accession>A0AAE3CK65</accession>
<protein>
    <submittedName>
        <fullName evidence="2">FAD-dependent oxidoreductase</fullName>
    </submittedName>
</protein>
<dbReference type="PANTHER" id="PTHR42923">
    <property type="entry name" value="PROTOPORPHYRINOGEN OXIDASE"/>
    <property type="match status" value="1"/>
</dbReference>
<proteinExistence type="predicted"/>
<dbReference type="Pfam" id="PF01593">
    <property type="entry name" value="Amino_oxidase"/>
    <property type="match status" value="1"/>
</dbReference>
<evidence type="ECO:0000259" key="1">
    <source>
        <dbReference type="Pfam" id="PF01593"/>
    </source>
</evidence>
<dbReference type="Gene3D" id="3.50.50.60">
    <property type="entry name" value="FAD/NAD(P)-binding domain"/>
    <property type="match status" value="1"/>
</dbReference>
<feature type="domain" description="Amine oxidase" evidence="1">
    <location>
        <begin position="10"/>
        <end position="295"/>
    </location>
</feature>
<reference evidence="2" key="1">
    <citation type="journal article" date="2021" name="ISME J.">
        <title>Genomic evolution of the class Acidithiobacillia: deep-branching Proteobacteria living in extreme acidic conditions.</title>
        <authorList>
            <person name="Moya-Beltran A."/>
            <person name="Beard S."/>
            <person name="Rojas-Villalobos C."/>
            <person name="Issotta F."/>
            <person name="Gallardo Y."/>
            <person name="Ulloa R."/>
            <person name="Giaveno A."/>
            <person name="Degli Esposti M."/>
            <person name="Johnson D.B."/>
            <person name="Quatrini R."/>
        </authorList>
    </citation>
    <scope>NUCLEOTIDE SEQUENCE</scope>
    <source>
        <strain evidence="2">VAN18-1</strain>
    </source>
</reference>
<dbReference type="AlphaFoldDB" id="A0AAE3CK65"/>
<evidence type="ECO:0000313" key="3">
    <source>
        <dbReference type="Proteomes" id="UP001197378"/>
    </source>
</evidence>